<keyword evidence="2" id="KW-1185">Reference proteome</keyword>
<organism evidence="1 2">
    <name type="scientific">Leptosia nina</name>
    <dbReference type="NCBI Taxonomy" id="320188"/>
    <lineage>
        <taxon>Eukaryota</taxon>
        <taxon>Metazoa</taxon>
        <taxon>Ecdysozoa</taxon>
        <taxon>Arthropoda</taxon>
        <taxon>Hexapoda</taxon>
        <taxon>Insecta</taxon>
        <taxon>Pterygota</taxon>
        <taxon>Neoptera</taxon>
        <taxon>Endopterygota</taxon>
        <taxon>Lepidoptera</taxon>
        <taxon>Glossata</taxon>
        <taxon>Ditrysia</taxon>
        <taxon>Papilionoidea</taxon>
        <taxon>Pieridae</taxon>
        <taxon>Pierinae</taxon>
        <taxon>Leptosia</taxon>
    </lineage>
</organism>
<comment type="caution">
    <text evidence="1">The sequence shown here is derived from an EMBL/GenBank/DDBJ whole genome shotgun (WGS) entry which is preliminary data.</text>
</comment>
<protein>
    <submittedName>
        <fullName evidence="1">Uncharacterized protein</fullName>
    </submittedName>
</protein>
<reference evidence="1 2" key="1">
    <citation type="submission" date="2023-11" db="EMBL/GenBank/DDBJ databases">
        <authorList>
            <person name="Okamura Y."/>
        </authorList>
    </citation>
    <scope>NUCLEOTIDE SEQUENCE [LARGE SCALE GENOMIC DNA]</scope>
</reference>
<sequence>MNEKIPSTFKRRHAVELGIVKDERFSKKGFVVALSPLIFNNGKKLEHMKNVAENCDKEVNNCQLGNEITACVYKYAPELHFKS</sequence>
<name>A0AAV1J129_9NEOP</name>
<evidence type="ECO:0000313" key="2">
    <source>
        <dbReference type="Proteomes" id="UP001497472"/>
    </source>
</evidence>
<dbReference type="Gene3D" id="1.10.238.20">
    <property type="entry name" value="Pheromone/general odorant binding protein domain"/>
    <property type="match status" value="1"/>
</dbReference>
<evidence type="ECO:0000313" key="1">
    <source>
        <dbReference type="EMBL" id="CAK1542747.1"/>
    </source>
</evidence>
<accession>A0AAV1J129</accession>
<proteinExistence type="predicted"/>
<dbReference type="InterPro" id="IPR036728">
    <property type="entry name" value="PBP_GOBP_sf"/>
</dbReference>
<gene>
    <name evidence="1" type="ORF">LNINA_LOCUS2607</name>
</gene>
<dbReference type="EMBL" id="CAVLEF010000003">
    <property type="protein sequence ID" value="CAK1542747.1"/>
    <property type="molecule type" value="Genomic_DNA"/>
</dbReference>
<dbReference type="Proteomes" id="UP001497472">
    <property type="component" value="Unassembled WGS sequence"/>
</dbReference>
<dbReference type="AlphaFoldDB" id="A0AAV1J129"/>
<dbReference type="GO" id="GO:0005549">
    <property type="term" value="F:odorant binding"/>
    <property type="evidence" value="ECO:0007669"/>
    <property type="project" value="InterPro"/>
</dbReference>